<evidence type="ECO:0000256" key="3">
    <source>
        <dbReference type="ARBA" id="ARBA00023004"/>
    </source>
</evidence>
<proteinExistence type="predicted"/>
<keyword evidence="1 4" id="KW-0349">Heme</keyword>
<keyword evidence="8" id="KW-1185">Reference proteome</keyword>
<organism evidence="7 8">
    <name type="scientific">Ramlibacter agri</name>
    <dbReference type="NCBI Taxonomy" id="2728837"/>
    <lineage>
        <taxon>Bacteria</taxon>
        <taxon>Pseudomonadati</taxon>
        <taxon>Pseudomonadota</taxon>
        <taxon>Betaproteobacteria</taxon>
        <taxon>Burkholderiales</taxon>
        <taxon>Comamonadaceae</taxon>
        <taxon>Ramlibacter</taxon>
    </lineage>
</organism>
<dbReference type="PROSITE" id="PS51007">
    <property type="entry name" value="CYTC"/>
    <property type="match status" value="1"/>
</dbReference>
<evidence type="ECO:0000313" key="8">
    <source>
        <dbReference type="Proteomes" id="UP000541185"/>
    </source>
</evidence>
<comment type="caution">
    <text evidence="7">The sequence shown here is derived from an EMBL/GenBank/DDBJ whole genome shotgun (WGS) entry which is preliminary data.</text>
</comment>
<evidence type="ECO:0000256" key="1">
    <source>
        <dbReference type="ARBA" id="ARBA00022617"/>
    </source>
</evidence>
<keyword evidence="2 4" id="KW-0479">Metal-binding</keyword>
<evidence type="ECO:0000313" key="7">
    <source>
        <dbReference type="EMBL" id="NML43965.1"/>
    </source>
</evidence>
<reference evidence="7 8" key="1">
    <citation type="submission" date="2020-04" db="EMBL/GenBank/DDBJ databases">
        <title>Ramlibacter sp. G-1-2-2 isolated from soil.</title>
        <authorList>
            <person name="Dahal R.H."/>
        </authorList>
    </citation>
    <scope>NUCLEOTIDE SEQUENCE [LARGE SCALE GENOMIC DNA]</scope>
    <source>
        <strain evidence="7 8">G-1-2-2</strain>
    </source>
</reference>
<dbReference type="PANTHER" id="PTHR40394:SF2">
    <property type="entry name" value="QUINOL:CYTOCHROME C OXIDOREDUCTASE MEMBRANE PROTEIN"/>
    <property type="match status" value="1"/>
</dbReference>
<dbReference type="EMBL" id="JABBFX010000001">
    <property type="protein sequence ID" value="NML43965.1"/>
    <property type="molecule type" value="Genomic_DNA"/>
</dbReference>
<dbReference type="Proteomes" id="UP000541185">
    <property type="component" value="Unassembled WGS sequence"/>
</dbReference>
<evidence type="ECO:0000256" key="4">
    <source>
        <dbReference type="PROSITE-ProRule" id="PRU00433"/>
    </source>
</evidence>
<dbReference type="Gene3D" id="1.10.760.10">
    <property type="entry name" value="Cytochrome c-like domain"/>
    <property type="match status" value="1"/>
</dbReference>
<dbReference type="PANTHER" id="PTHR40394">
    <property type="entry name" value="LIPOPROTEIN-RELATED"/>
    <property type="match status" value="1"/>
</dbReference>
<dbReference type="SUPFAM" id="SSF46626">
    <property type="entry name" value="Cytochrome c"/>
    <property type="match status" value="1"/>
</dbReference>
<sequence>MQGMYHQGHWEPGEGSAMFADGRADRPPPPGSMPTRMGDAAAVSSGHGGHDEVLARMAAENATRLPPVTPVLLQRGQDRYAIYCLPCHSALGDGDGPVVRRGFPAPPSYHQQRLRDAPDRHFYDVISQGYGIMPSYADRVDPQDRWAIVAYVRALQLSQHAPVAELPPAVQAKLAASGAKR</sequence>
<dbReference type="GO" id="GO:0009055">
    <property type="term" value="F:electron transfer activity"/>
    <property type="evidence" value="ECO:0007669"/>
    <property type="project" value="InterPro"/>
</dbReference>
<dbReference type="Pfam" id="PF13442">
    <property type="entry name" value="Cytochrome_CBB3"/>
    <property type="match status" value="1"/>
</dbReference>
<evidence type="ECO:0000256" key="2">
    <source>
        <dbReference type="ARBA" id="ARBA00022723"/>
    </source>
</evidence>
<feature type="domain" description="Cytochrome c" evidence="6">
    <location>
        <begin position="71"/>
        <end position="156"/>
    </location>
</feature>
<dbReference type="GO" id="GO:0046872">
    <property type="term" value="F:metal ion binding"/>
    <property type="evidence" value="ECO:0007669"/>
    <property type="project" value="UniProtKB-KW"/>
</dbReference>
<accession>A0A848GZG7</accession>
<keyword evidence="3 4" id="KW-0408">Iron</keyword>
<dbReference type="AlphaFoldDB" id="A0A848GZG7"/>
<feature type="region of interest" description="Disordered" evidence="5">
    <location>
        <begin position="1"/>
        <end position="35"/>
    </location>
</feature>
<evidence type="ECO:0000259" key="6">
    <source>
        <dbReference type="PROSITE" id="PS51007"/>
    </source>
</evidence>
<name>A0A848GZG7_9BURK</name>
<protein>
    <submittedName>
        <fullName evidence="7">Cytochrome c</fullName>
    </submittedName>
</protein>
<dbReference type="GO" id="GO:0020037">
    <property type="term" value="F:heme binding"/>
    <property type="evidence" value="ECO:0007669"/>
    <property type="project" value="InterPro"/>
</dbReference>
<dbReference type="InterPro" id="IPR009056">
    <property type="entry name" value="Cyt_c-like_dom"/>
</dbReference>
<gene>
    <name evidence="7" type="ORF">HHL11_09405</name>
</gene>
<dbReference type="InterPro" id="IPR036909">
    <property type="entry name" value="Cyt_c-like_dom_sf"/>
</dbReference>
<evidence type="ECO:0000256" key="5">
    <source>
        <dbReference type="SAM" id="MobiDB-lite"/>
    </source>
</evidence>